<comment type="similarity">
    <text evidence="4">Belongs to the ubiquitin-conjugating enzyme family.</text>
</comment>
<dbReference type="InterPro" id="IPR000608">
    <property type="entry name" value="UBC"/>
</dbReference>
<evidence type="ECO:0000256" key="2">
    <source>
        <dbReference type="ARBA" id="ARBA00022786"/>
    </source>
</evidence>
<dbReference type="GO" id="GO:0005524">
    <property type="term" value="F:ATP binding"/>
    <property type="evidence" value="ECO:0007669"/>
    <property type="project" value="UniProtKB-UniRule"/>
</dbReference>
<feature type="active site" description="Glycyl thioester intermediate" evidence="3">
    <location>
        <position position="100"/>
    </location>
</feature>
<proteinExistence type="inferred from homology"/>
<dbReference type="InterPro" id="IPR016135">
    <property type="entry name" value="UBQ-conjugating_enzyme/RWD"/>
</dbReference>
<dbReference type="Gene3D" id="3.10.110.10">
    <property type="entry name" value="Ubiquitin Conjugating Enzyme"/>
    <property type="match status" value="1"/>
</dbReference>
<organism evidence="6">
    <name type="scientific">Homalodisca liturata</name>
    <dbReference type="NCBI Taxonomy" id="320908"/>
    <lineage>
        <taxon>Eukaryota</taxon>
        <taxon>Metazoa</taxon>
        <taxon>Ecdysozoa</taxon>
        <taxon>Arthropoda</taxon>
        <taxon>Hexapoda</taxon>
        <taxon>Insecta</taxon>
        <taxon>Pterygota</taxon>
        <taxon>Neoptera</taxon>
        <taxon>Paraneoptera</taxon>
        <taxon>Hemiptera</taxon>
        <taxon>Auchenorrhyncha</taxon>
        <taxon>Membracoidea</taxon>
        <taxon>Cicadellidae</taxon>
        <taxon>Cicadellinae</taxon>
        <taxon>Proconiini</taxon>
        <taxon>Homalodisca</taxon>
    </lineage>
</organism>
<evidence type="ECO:0000256" key="1">
    <source>
        <dbReference type="ARBA" id="ARBA00022679"/>
    </source>
</evidence>
<dbReference type="AlphaFoldDB" id="A0A1B6JVV9"/>
<sequence length="174" mass="19882">MQPQSGNLSISARSRLMKEFDGLNKDNTLGIQVRFSKDANGSEMLEEWDIFIEGPPDSIYEGYTLHAKMHFPTKYPFQPPTFRFVTPMFHPNIYNDGMVCISILHTERDDPTDVENEKYTWTPGQNVRTVCLSIISLLNEPNIYSPANVDASKLMRDDEQSYLARIKAGLEESN</sequence>
<feature type="domain" description="UBC core" evidence="5">
    <location>
        <begin position="11"/>
        <end position="174"/>
    </location>
</feature>
<dbReference type="SUPFAM" id="SSF54495">
    <property type="entry name" value="UBC-like"/>
    <property type="match status" value="1"/>
</dbReference>
<dbReference type="InterPro" id="IPR050113">
    <property type="entry name" value="Ub_conjugating_enzyme"/>
</dbReference>
<evidence type="ECO:0000259" key="5">
    <source>
        <dbReference type="PROSITE" id="PS50127"/>
    </source>
</evidence>
<evidence type="ECO:0000256" key="3">
    <source>
        <dbReference type="PROSITE-ProRule" id="PRU10133"/>
    </source>
</evidence>
<name>A0A1B6JVV9_9HEMI</name>
<dbReference type="PANTHER" id="PTHR24067">
    <property type="entry name" value="UBIQUITIN-CONJUGATING ENZYME E2"/>
    <property type="match status" value="1"/>
</dbReference>
<accession>A0A1B6JVV9</accession>
<dbReference type="Pfam" id="PF00179">
    <property type="entry name" value="UQ_con"/>
    <property type="match status" value="1"/>
</dbReference>
<keyword evidence="4" id="KW-0067">ATP-binding</keyword>
<gene>
    <name evidence="6" type="ORF">g.3821</name>
</gene>
<dbReference type="GO" id="GO:0016740">
    <property type="term" value="F:transferase activity"/>
    <property type="evidence" value="ECO:0007669"/>
    <property type="project" value="UniProtKB-KW"/>
</dbReference>
<evidence type="ECO:0000313" key="6">
    <source>
        <dbReference type="EMBL" id="JAT03339.1"/>
    </source>
</evidence>
<reference evidence="6" key="1">
    <citation type="submission" date="2015-11" db="EMBL/GenBank/DDBJ databases">
        <title>De novo transcriptome assembly of four potential Pierce s Disease insect vectors from Arizona vineyards.</title>
        <authorList>
            <person name="Tassone E.E."/>
        </authorList>
    </citation>
    <scope>NUCLEOTIDE SEQUENCE</scope>
</reference>
<dbReference type="FunFam" id="3.10.110.10:FF:000051">
    <property type="entry name" value="ubiquitin-conjugating enzyme E2 R2-like"/>
    <property type="match status" value="1"/>
</dbReference>
<dbReference type="InterPro" id="IPR023313">
    <property type="entry name" value="UBQ-conjugating_AS"/>
</dbReference>
<dbReference type="EMBL" id="GECU01004368">
    <property type="protein sequence ID" value="JAT03339.1"/>
    <property type="molecule type" value="Transcribed_RNA"/>
</dbReference>
<keyword evidence="4" id="KW-0547">Nucleotide-binding</keyword>
<dbReference type="PROSITE" id="PS00183">
    <property type="entry name" value="UBC_1"/>
    <property type="match status" value="1"/>
</dbReference>
<feature type="non-terminal residue" evidence="6">
    <location>
        <position position="174"/>
    </location>
</feature>
<keyword evidence="1" id="KW-0808">Transferase</keyword>
<keyword evidence="2 4" id="KW-0833">Ubl conjugation pathway</keyword>
<protein>
    <recommendedName>
        <fullName evidence="5">UBC core domain-containing protein</fullName>
    </recommendedName>
</protein>
<evidence type="ECO:0000256" key="4">
    <source>
        <dbReference type="RuleBase" id="RU362109"/>
    </source>
</evidence>
<dbReference type="SMART" id="SM00212">
    <property type="entry name" value="UBCc"/>
    <property type="match status" value="1"/>
</dbReference>
<dbReference type="PROSITE" id="PS50127">
    <property type="entry name" value="UBC_2"/>
    <property type="match status" value="1"/>
</dbReference>